<accession>A0A3N2PT46</accession>
<reference evidence="1 2" key="1">
    <citation type="journal article" date="2018" name="Mol. Ecol.">
        <title>The obligate alkalophilic soda-lake fungus Sodiomyces alkalinus has shifted to a protein diet.</title>
        <authorList>
            <person name="Grum-Grzhimaylo A.A."/>
            <person name="Falkoski D.L."/>
            <person name="van den Heuvel J."/>
            <person name="Valero-Jimenez C.A."/>
            <person name="Min B."/>
            <person name="Choi I.G."/>
            <person name="Lipzen A."/>
            <person name="Daum C.G."/>
            <person name="Aanen D.K."/>
            <person name="Tsang A."/>
            <person name="Henrissat B."/>
            <person name="Bilanenko E.N."/>
            <person name="de Vries R.P."/>
            <person name="van Kan J.A.L."/>
            <person name="Grigoriev I.V."/>
            <person name="Debets A.J.M."/>
        </authorList>
    </citation>
    <scope>NUCLEOTIDE SEQUENCE [LARGE SCALE GENOMIC DNA]</scope>
    <source>
        <strain evidence="1 2">F11</strain>
    </source>
</reference>
<dbReference type="OrthoDB" id="2735833at2759"/>
<evidence type="ECO:0000313" key="2">
    <source>
        <dbReference type="Proteomes" id="UP000272025"/>
    </source>
</evidence>
<sequence>MAAIIVGPLIKAAFGENVSDVADVILGFDFSKMDVTTTHSEEYLHTELAPSYGKLTSSSLEELDDHLKIMMSGTMKSLAKLENKDWASVVGTMMQNPLLETDGSEIDRSDMLIKDSVADFKFDGSPDSAIVSEVQSWFTKLINDEDVLLSTKIDLPIMAQIVASSGATVDSFLNFWAKRERHSQTMVDIGVLRFPDVDHPHFKLYRIQLEAWQDSSRILWHQEDKNGITGIYTCRRFKPRESVIKGLTDTARAKAIEEANKLFD</sequence>
<dbReference type="GeneID" id="39578430"/>
<name>A0A3N2PT46_SODAK</name>
<dbReference type="EMBL" id="ML119057">
    <property type="protein sequence ID" value="ROT37486.1"/>
    <property type="molecule type" value="Genomic_DNA"/>
</dbReference>
<dbReference type="Proteomes" id="UP000272025">
    <property type="component" value="Unassembled WGS sequence"/>
</dbReference>
<proteinExistence type="predicted"/>
<gene>
    <name evidence="1" type="ORF">SODALDRAFT_325084</name>
</gene>
<dbReference type="AlphaFoldDB" id="A0A3N2PT46"/>
<protein>
    <submittedName>
        <fullName evidence="1">Uncharacterized protein</fullName>
    </submittedName>
</protein>
<dbReference type="RefSeq" id="XP_028465292.1">
    <property type="nucleotide sequence ID" value="XM_028609952.1"/>
</dbReference>
<keyword evidence="2" id="KW-1185">Reference proteome</keyword>
<evidence type="ECO:0000313" key="1">
    <source>
        <dbReference type="EMBL" id="ROT37486.1"/>
    </source>
</evidence>
<organism evidence="1 2">
    <name type="scientific">Sodiomyces alkalinus (strain CBS 110278 / VKM F-3762 / F11)</name>
    <name type="common">Alkaliphilic filamentous fungus</name>
    <dbReference type="NCBI Taxonomy" id="1314773"/>
    <lineage>
        <taxon>Eukaryota</taxon>
        <taxon>Fungi</taxon>
        <taxon>Dikarya</taxon>
        <taxon>Ascomycota</taxon>
        <taxon>Pezizomycotina</taxon>
        <taxon>Sordariomycetes</taxon>
        <taxon>Hypocreomycetidae</taxon>
        <taxon>Glomerellales</taxon>
        <taxon>Plectosphaerellaceae</taxon>
        <taxon>Sodiomyces</taxon>
    </lineage>
</organism>